<feature type="compositionally biased region" description="Basic and acidic residues" evidence="6">
    <location>
        <begin position="24"/>
        <end position="47"/>
    </location>
</feature>
<dbReference type="PANTHER" id="PTHR43336:SF3">
    <property type="entry name" value="GUANYLATE CYCLASE DOMAIN-CONTAINING PROTEIN"/>
    <property type="match status" value="1"/>
</dbReference>
<feature type="transmembrane region" description="Helical" evidence="7">
    <location>
        <begin position="349"/>
        <end position="369"/>
    </location>
</feature>
<feature type="domain" description="Guanylate cyclase" evidence="8">
    <location>
        <begin position="596"/>
        <end position="754"/>
    </location>
</feature>
<evidence type="ECO:0000256" key="5">
    <source>
        <dbReference type="SAM" id="Coils"/>
    </source>
</evidence>
<dbReference type="GO" id="GO:0016020">
    <property type="term" value="C:membrane"/>
    <property type="evidence" value="ECO:0007669"/>
    <property type="project" value="UniProtKB-SubCell"/>
</dbReference>
<feature type="transmembrane region" description="Helical" evidence="7">
    <location>
        <begin position="468"/>
        <end position="494"/>
    </location>
</feature>
<evidence type="ECO:0000313" key="9">
    <source>
        <dbReference type="EMBL" id="CAI2382404.1"/>
    </source>
</evidence>
<dbReference type="Pfam" id="PF00211">
    <property type="entry name" value="Guanylate_cyc"/>
    <property type="match status" value="1"/>
</dbReference>
<keyword evidence="3 7" id="KW-1133">Transmembrane helix</keyword>
<feature type="compositionally biased region" description="Polar residues" evidence="6">
    <location>
        <begin position="112"/>
        <end position="123"/>
    </location>
</feature>
<feature type="transmembrane region" description="Helical" evidence="7">
    <location>
        <begin position="166"/>
        <end position="184"/>
    </location>
</feature>
<dbReference type="InterPro" id="IPR029787">
    <property type="entry name" value="Nucleotide_cyclase"/>
</dbReference>
<evidence type="ECO:0000256" key="6">
    <source>
        <dbReference type="SAM" id="MobiDB-lite"/>
    </source>
</evidence>
<dbReference type="EMBL" id="CAMPGE010024577">
    <property type="protein sequence ID" value="CAI2382404.1"/>
    <property type="molecule type" value="Genomic_DNA"/>
</dbReference>
<comment type="caution">
    <text evidence="9">The sequence shown here is derived from an EMBL/GenBank/DDBJ whole genome shotgun (WGS) entry which is preliminary data.</text>
</comment>
<dbReference type="GO" id="GO:0009190">
    <property type="term" value="P:cyclic nucleotide biosynthetic process"/>
    <property type="evidence" value="ECO:0007669"/>
    <property type="project" value="InterPro"/>
</dbReference>
<keyword evidence="5" id="KW-0175">Coiled coil</keyword>
<dbReference type="InterPro" id="IPR027359">
    <property type="entry name" value="Volt_channel_dom_sf"/>
</dbReference>
<sequence length="933" mass="104748">MDEDEKYNTKENGFSPEGSLPDINKNKSDSQKFQMDDFNSKESEQNEVKGFSPQEINHKAKNHDKRMSAVTDKLQNLDEGGSHKNGTITGSDHKPVGKYNGAIGQANQYENNLDNSRSGVQNEKNVDDPHEGSQAANEILYKERRRCPRCPQKVTDCINKVLDNHFYIIFMTIVTLYALFGDDLRILLSPKSGDPIFWGFSVAAMSLFLLELVLASFAQKDYFLGFYFWLDLIATVSLITDIGWIYNEMVGGGDISANNASQASSLARAGRGARVGTRAGRIVRLVRLIRIVKLYKNAHKALEKNAGVDSDEITAEELQQIHAKNDSEKEVEKESYVGQKLSDLTTRRVITIVLIMMFSVPILSLDTYIEEPTSFEWGLQLISKFDDTPGHPGYAQSFNTFISESDSTRNPIVSLNANGRTFDSTSPTLDELRTIEVLVATYDGDRYVSVHDNRKNIKVSAGLGIGRTIFICLVLTIAAMFFSNTTNTLVIGPIESMIKKVKKIAKNPLEAAQEEENQALARERLNKNESEESKKKRLKAEKDGLYETDILENTIVKIGALLAIGFGEAGSAIIAKNMEKSGDVNPMLPGKKCVAFFGFCDIRQFTDTTEILQEEVMVFVNEIGEIVHAIVDSFAGAANKNIGDAFLLVWKLPDEDTKWSSEENNLTVKPTIRAGQTAEMACISFLKCFGGINKSRNLYKYRSYEKLNERMPNYSVKMGFGLHVGWAIEGAIGSDFKIDVSYLSPNVKLSDEFEASTKIFGTPLLMSGDVYHLMTDETKKKCRQMDAVKIPGASGIFHLYTCDIDYDLIEVEHEDKAELSGDQKKLIRVKARLKRDREKVKMFDGTFKLVNLFEIDEDLKVMRQPFSEKFYEMYNSGFKDYIEGNWEDARSKLEEVENIRGSPDGPSLSLLGVMRSHNFKAPADWEGWRDLEG</sequence>
<proteinExistence type="predicted"/>
<keyword evidence="4 7" id="KW-0472">Membrane</keyword>
<feature type="transmembrane region" description="Helical" evidence="7">
    <location>
        <begin position="196"/>
        <end position="218"/>
    </location>
</feature>
<dbReference type="Gene3D" id="3.30.70.1230">
    <property type="entry name" value="Nucleotide cyclase"/>
    <property type="match status" value="1"/>
</dbReference>
<dbReference type="PANTHER" id="PTHR43336">
    <property type="entry name" value="OXYGEN SENSOR HISTIDINE KINASE RESPONSE REGULATOR DEVS/DOSS"/>
    <property type="match status" value="1"/>
</dbReference>
<name>A0AAD1Y0R9_EUPCR</name>
<dbReference type="CDD" id="cd07302">
    <property type="entry name" value="CHD"/>
    <property type="match status" value="1"/>
</dbReference>
<dbReference type="InterPro" id="IPR001054">
    <property type="entry name" value="A/G_cyclase"/>
</dbReference>
<evidence type="ECO:0000256" key="4">
    <source>
        <dbReference type="ARBA" id="ARBA00023136"/>
    </source>
</evidence>
<feature type="region of interest" description="Disordered" evidence="6">
    <location>
        <begin position="1"/>
        <end position="96"/>
    </location>
</feature>
<comment type="subcellular location">
    <subcellularLocation>
        <location evidence="1">Membrane</location>
        <topology evidence="1">Multi-pass membrane protein</topology>
    </subcellularLocation>
</comment>
<dbReference type="SUPFAM" id="SSF55073">
    <property type="entry name" value="Nucleotide cyclase"/>
    <property type="match status" value="1"/>
</dbReference>
<dbReference type="Gene3D" id="1.20.120.350">
    <property type="entry name" value="Voltage-gated potassium channels. Chain C"/>
    <property type="match status" value="1"/>
</dbReference>
<evidence type="ECO:0000259" key="8">
    <source>
        <dbReference type="PROSITE" id="PS50125"/>
    </source>
</evidence>
<feature type="coiled-coil region" evidence="5">
    <location>
        <begin position="511"/>
        <end position="548"/>
    </location>
</feature>
<dbReference type="GO" id="GO:0035556">
    <property type="term" value="P:intracellular signal transduction"/>
    <property type="evidence" value="ECO:0007669"/>
    <property type="project" value="InterPro"/>
</dbReference>
<evidence type="ECO:0000256" key="1">
    <source>
        <dbReference type="ARBA" id="ARBA00004141"/>
    </source>
</evidence>
<feature type="region of interest" description="Disordered" evidence="6">
    <location>
        <begin position="112"/>
        <end position="133"/>
    </location>
</feature>
<reference evidence="9" key="1">
    <citation type="submission" date="2023-07" db="EMBL/GenBank/DDBJ databases">
        <authorList>
            <consortium name="AG Swart"/>
            <person name="Singh M."/>
            <person name="Singh A."/>
            <person name="Seah K."/>
            <person name="Emmerich C."/>
        </authorList>
    </citation>
    <scope>NUCLEOTIDE SEQUENCE</scope>
    <source>
        <strain evidence="9">DP1</strain>
    </source>
</reference>
<dbReference type="PROSITE" id="PS50125">
    <property type="entry name" value="GUANYLATE_CYCLASE_2"/>
    <property type="match status" value="1"/>
</dbReference>
<evidence type="ECO:0000256" key="3">
    <source>
        <dbReference type="ARBA" id="ARBA00022989"/>
    </source>
</evidence>
<feature type="transmembrane region" description="Helical" evidence="7">
    <location>
        <begin position="224"/>
        <end position="246"/>
    </location>
</feature>
<protein>
    <recommendedName>
        <fullName evidence="8">Guanylate cyclase domain-containing protein</fullName>
    </recommendedName>
</protein>
<gene>
    <name evidence="9" type="ORF">ECRASSUSDP1_LOCUS23877</name>
</gene>
<evidence type="ECO:0000256" key="2">
    <source>
        <dbReference type="ARBA" id="ARBA00022692"/>
    </source>
</evidence>
<dbReference type="AlphaFoldDB" id="A0AAD1Y0R9"/>
<keyword evidence="10" id="KW-1185">Reference proteome</keyword>
<keyword evidence="2 7" id="KW-0812">Transmembrane</keyword>
<evidence type="ECO:0000256" key="7">
    <source>
        <dbReference type="SAM" id="Phobius"/>
    </source>
</evidence>
<accession>A0AAD1Y0R9</accession>
<dbReference type="Proteomes" id="UP001295684">
    <property type="component" value="Unassembled WGS sequence"/>
</dbReference>
<evidence type="ECO:0000313" key="10">
    <source>
        <dbReference type="Proteomes" id="UP001295684"/>
    </source>
</evidence>
<organism evidence="9 10">
    <name type="scientific">Euplotes crassus</name>
    <dbReference type="NCBI Taxonomy" id="5936"/>
    <lineage>
        <taxon>Eukaryota</taxon>
        <taxon>Sar</taxon>
        <taxon>Alveolata</taxon>
        <taxon>Ciliophora</taxon>
        <taxon>Intramacronucleata</taxon>
        <taxon>Spirotrichea</taxon>
        <taxon>Hypotrichia</taxon>
        <taxon>Euplotida</taxon>
        <taxon>Euplotidae</taxon>
        <taxon>Moneuplotes</taxon>
    </lineage>
</organism>